<keyword evidence="6" id="KW-1185">Reference proteome</keyword>
<dbReference type="PANTHER" id="PTHR23115">
    <property type="entry name" value="TRANSLATION FACTOR"/>
    <property type="match status" value="1"/>
</dbReference>
<dbReference type="Gene3D" id="3.40.50.300">
    <property type="entry name" value="P-loop containing nucleotide triphosphate hydrolases"/>
    <property type="match status" value="1"/>
</dbReference>
<dbReference type="InterPro" id="IPR050100">
    <property type="entry name" value="TRAFAC_GTPase_members"/>
</dbReference>
<evidence type="ECO:0000313" key="7">
    <source>
        <dbReference type="WBParaSite" id="HPLM_0000256101-mRNA-1"/>
    </source>
</evidence>
<accession>A0A0N4VZ40</accession>
<dbReference type="GO" id="GO:0003924">
    <property type="term" value="F:GTPase activity"/>
    <property type="evidence" value="ECO:0007669"/>
    <property type="project" value="InterPro"/>
</dbReference>
<evidence type="ECO:0000256" key="2">
    <source>
        <dbReference type="ARBA" id="ARBA00022741"/>
    </source>
</evidence>
<dbReference type="InterPro" id="IPR027417">
    <property type="entry name" value="P-loop_NTPase"/>
</dbReference>
<sequence>MPTTPKRSRRRDEGKELINLVVVGHVDAGKSTLMGHLLYRLGCVDQRTLHKYKQESARSGKASFAFAWVLDETEEERSRGVTMDIAKTTFETKSKRVLLLDAPGHKDFIPNMITGEARQSSRFHSCGYSAFHNYKVTPDFCDSGESSQNGIFWQTLVDSSSQCTSVLKLWSQYPSPQIFYEFFKDSVGFCTVS</sequence>
<dbReference type="Pfam" id="PF00009">
    <property type="entry name" value="GTP_EFTU"/>
    <property type="match status" value="1"/>
</dbReference>
<dbReference type="PRINTS" id="PR00315">
    <property type="entry name" value="ELONGATNFCT"/>
</dbReference>
<evidence type="ECO:0000313" key="6">
    <source>
        <dbReference type="Proteomes" id="UP000268014"/>
    </source>
</evidence>
<reference evidence="7" key="1">
    <citation type="submission" date="2017-02" db="UniProtKB">
        <authorList>
            <consortium name="WormBaseParasite"/>
        </authorList>
    </citation>
    <scope>IDENTIFICATION</scope>
</reference>
<dbReference type="STRING" id="6290.A0A0N4VZ40"/>
<evidence type="ECO:0000256" key="3">
    <source>
        <dbReference type="ARBA" id="ARBA00023134"/>
    </source>
</evidence>
<keyword evidence="3" id="KW-0342">GTP-binding</keyword>
<gene>
    <name evidence="5" type="ORF">HPLM_LOCUS2558</name>
</gene>
<dbReference type="Proteomes" id="UP000268014">
    <property type="component" value="Unassembled WGS sequence"/>
</dbReference>
<feature type="domain" description="Tr-type G" evidence="4">
    <location>
        <begin position="15"/>
        <end position="115"/>
    </location>
</feature>
<name>A0A0N4VZ40_HAEPC</name>
<dbReference type="GO" id="GO:0005525">
    <property type="term" value="F:GTP binding"/>
    <property type="evidence" value="ECO:0007669"/>
    <property type="project" value="UniProtKB-KW"/>
</dbReference>
<organism evidence="7">
    <name type="scientific">Haemonchus placei</name>
    <name type="common">Barber's pole worm</name>
    <dbReference type="NCBI Taxonomy" id="6290"/>
    <lineage>
        <taxon>Eukaryota</taxon>
        <taxon>Metazoa</taxon>
        <taxon>Ecdysozoa</taxon>
        <taxon>Nematoda</taxon>
        <taxon>Chromadorea</taxon>
        <taxon>Rhabditida</taxon>
        <taxon>Rhabditina</taxon>
        <taxon>Rhabditomorpha</taxon>
        <taxon>Strongyloidea</taxon>
        <taxon>Trichostrongylidae</taxon>
        <taxon>Haemonchus</taxon>
    </lineage>
</organism>
<evidence type="ECO:0000256" key="1">
    <source>
        <dbReference type="ARBA" id="ARBA00022553"/>
    </source>
</evidence>
<reference evidence="5 6" key="2">
    <citation type="submission" date="2018-11" db="EMBL/GenBank/DDBJ databases">
        <authorList>
            <consortium name="Pathogen Informatics"/>
        </authorList>
    </citation>
    <scope>NUCLEOTIDE SEQUENCE [LARGE SCALE GENOMIC DNA]</scope>
    <source>
        <strain evidence="5 6">MHpl1</strain>
    </source>
</reference>
<dbReference type="PROSITE" id="PS51722">
    <property type="entry name" value="G_TR_2"/>
    <property type="match status" value="1"/>
</dbReference>
<dbReference type="EMBL" id="UZAF01005612">
    <property type="protein sequence ID" value="VDO15513.1"/>
    <property type="molecule type" value="Genomic_DNA"/>
</dbReference>
<proteinExistence type="predicted"/>
<dbReference type="WBParaSite" id="HPLM_0000256101-mRNA-1">
    <property type="protein sequence ID" value="HPLM_0000256101-mRNA-1"/>
    <property type="gene ID" value="HPLM_0000256101"/>
</dbReference>
<evidence type="ECO:0000259" key="4">
    <source>
        <dbReference type="PROSITE" id="PS51722"/>
    </source>
</evidence>
<keyword evidence="1" id="KW-0597">Phosphoprotein</keyword>
<keyword evidence="2" id="KW-0547">Nucleotide-binding</keyword>
<dbReference type="SUPFAM" id="SSF52540">
    <property type="entry name" value="P-loop containing nucleoside triphosphate hydrolases"/>
    <property type="match status" value="1"/>
</dbReference>
<dbReference type="InterPro" id="IPR000795">
    <property type="entry name" value="T_Tr_GTP-bd_dom"/>
</dbReference>
<evidence type="ECO:0000313" key="5">
    <source>
        <dbReference type="EMBL" id="VDO15513.1"/>
    </source>
</evidence>
<dbReference type="OrthoDB" id="5864168at2759"/>
<protein>
    <submittedName>
        <fullName evidence="7">Tr-type G domain-containing protein</fullName>
    </submittedName>
</protein>
<dbReference type="AlphaFoldDB" id="A0A0N4VZ40"/>